<accession>X1DUX5</accession>
<name>X1DUX5_9ZZZZ</name>
<proteinExistence type="predicted"/>
<evidence type="ECO:0000313" key="1">
    <source>
        <dbReference type="EMBL" id="GAH24836.1"/>
    </source>
</evidence>
<dbReference type="EMBL" id="BARU01000001">
    <property type="protein sequence ID" value="GAH24836.1"/>
    <property type="molecule type" value="Genomic_DNA"/>
</dbReference>
<dbReference type="AlphaFoldDB" id="X1DUX5"/>
<protein>
    <submittedName>
        <fullName evidence="1">Uncharacterized protein</fullName>
    </submittedName>
</protein>
<comment type="caution">
    <text evidence="1">The sequence shown here is derived from an EMBL/GenBank/DDBJ whole genome shotgun (WGS) entry which is preliminary data.</text>
</comment>
<reference evidence="1" key="1">
    <citation type="journal article" date="2014" name="Front. Microbiol.">
        <title>High frequency of phylogenetically diverse reductive dehalogenase-homologous genes in deep subseafloor sedimentary metagenomes.</title>
        <authorList>
            <person name="Kawai M."/>
            <person name="Futagami T."/>
            <person name="Toyoda A."/>
            <person name="Takaki Y."/>
            <person name="Nishi S."/>
            <person name="Hori S."/>
            <person name="Arai W."/>
            <person name="Tsubouchi T."/>
            <person name="Morono Y."/>
            <person name="Uchiyama I."/>
            <person name="Ito T."/>
            <person name="Fujiyama A."/>
            <person name="Inagaki F."/>
            <person name="Takami H."/>
        </authorList>
    </citation>
    <scope>NUCLEOTIDE SEQUENCE</scope>
    <source>
        <strain evidence="1">Expedition CK06-06</strain>
    </source>
</reference>
<gene>
    <name evidence="1" type="ORF">S03H2_00005</name>
</gene>
<organism evidence="1">
    <name type="scientific">marine sediment metagenome</name>
    <dbReference type="NCBI Taxonomy" id="412755"/>
    <lineage>
        <taxon>unclassified sequences</taxon>
        <taxon>metagenomes</taxon>
        <taxon>ecological metagenomes</taxon>
    </lineage>
</organism>
<sequence length="77" mass="9253">MWSTKYKRCTKKRRCHRCSAGGHKVFAEVVKMQRIEGIEEEDLRNYMYENCGNQFLVRKKEKFEELMQKQNGRGSFA</sequence>